<feature type="domain" description="OSK" evidence="1">
    <location>
        <begin position="304"/>
        <end position="504"/>
    </location>
</feature>
<organism evidence="2 3">
    <name type="scientific">Glossina brevipalpis</name>
    <dbReference type="NCBI Taxonomy" id="37001"/>
    <lineage>
        <taxon>Eukaryota</taxon>
        <taxon>Metazoa</taxon>
        <taxon>Ecdysozoa</taxon>
        <taxon>Arthropoda</taxon>
        <taxon>Hexapoda</taxon>
        <taxon>Insecta</taxon>
        <taxon>Pterygota</taxon>
        <taxon>Neoptera</taxon>
        <taxon>Endopterygota</taxon>
        <taxon>Diptera</taxon>
        <taxon>Brachycera</taxon>
        <taxon>Muscomorpha</taxon>
        <taxon>Hippoboscoidea</taxon>
        <taxon>Glossinidae</taxon>
        <taxon>Glossina</taxon>
    </lineage>
</organism>
<name>A0A1A9WH07_9MUSC</name>
<dbReference type="STRING" id="37001.A0A1A9WH07"/>
<evidence type="ECO:0000259" key="1">
    <source>
        <dbReference type="Pfam" id="PF17182"/>
    </source>
</evidence>
<protein>
    <recommendedName>
        <fullName evidence="1">OSK domain-containing protein</fullName>
    </recommendedName>
</protein>
<reference evidence="2" key="2">
    <citation type="submission" date="2020-05" db="UniProtKB">
        <authorList>
            <consortium name="EnsemblMetazoa"/>
        </authorList>
    </citation>
    <scope>IDENTIFICATION</scope>
    <source>
        <strain evidence="2">IAEA</strain>
    </source>
</reference>
<dbReference type="VEuPathDB" id="VectorBase:GBRI019410"/>
<dbReference type="AlphaFoldDB" id="A0A1A9WH07"/>
<dbReference type="Pfam" id="PF17182">
    <property type="entry name" value="OSK"/>
    <property type="match status" value="1"/>
</dbReference>
<proteinExistence type="predicted"/>
<evidence type="ECO:0000313" key="3">
    <source>
        <dbReference type="Proteomes" id="UP000091820"/>
    </source>
</evidence>
<accession>A0A1A9WH07</accession>
<evidence type="ECO:0000313" key="2">
    <source>
        <dbReference type="EnsemblMetazoa" id="GBRI019410-PA"/>
    </source>
</evidence>
<dbReference type="Proteomes" id="UP000091820">
    <property type="component" value="Unassembled WGS sequence"/>
</dbReference>
<dbReference type="Gene3D" id="3.30.420.610">
    <property type="entry name" value="LOTUS domain-like"/>
    <property type="match status" value="1"/>
</dbReference>
<dbReference type="SUPFAM" id="SSF52266">
    <property type="entry name" value="SGNH hydrolase"/>
    <property type="match status" value="1"/>
</dbReference>
<dbReference type="InterPro" id="IPR033447">
    <property type="entry name" value="OSK"/>
</dbReference>
<dbReference type="EnsemblMetazoa" id="GBRI019410-RA">
    <property type="protein sequence ID" value="GBRI019410-PA"/>
    <property type="gene ID" value="GBRI019410"/>
</dbReference>
<dbReference type="InterPro" id="IPR041966">
    <property type="entry name" value="LOTUS-like"/>
</dbReference>
<sequence>MTIDYLNYLEIRDEYPDIDYEIRGILLARAQNGATIDEIRDDYQKLTGVRFPVNENITDFLLTITHVMVFCNENGTRIFNIMPTETTRHLLDLVLNQKTSQQSEIYSWAHNTYKNNKNNKQNQRYYQGSTEQLWRHKSSNRVTQRPYQNQQTEIKIYPDANVFKKPINVFVPEGVADYGENNWYYADNCNHLYHRYDSEQQQLDKEATAKLNPHQYTTIARATELTATNNKDLQKTSMKDVPRNNKQNLCAIESFPIPLESSNIIPRSRSSLSTNNNNALKSLMPPYSHNSSSSNAIKSTQTTDSIFTDSDYEAHLLDFLLLGDDFFLYMARMELGCKFKRNEKVLQSGLCVSGQTVSGAIKRLNQLNDFMNKSVIINIGSVDVMQGRHLIQIEHDFRELVVIMLKKKIKPILTTVAPLANYAHNTEVKMTLMRLNDYIKRLGRARQLMVIDIWKCLVNGKNHTLFDCFQNGPRIVTGASESYVFWNKIGRQRVLKLIESQLEY</sequence>
<reference evidence="3" key="1">
    <citation type="submission" date="2014-03" db="EMBL/GenBank/DDBJ databases">
        <authorList>
            <person name="Aksoy S."/>
            <person name="Warren W."/>
            <person name="Wilson R.K."/>
        </authorList>
    </citation>
    <scope>NUCLEOTIDE SEQUENCE [LARGE SCALE GENOMIC DNA]</scope>
    <source>
        <strain evidence="3">IAEA</strain>
    </source>
</reference>
<dbReference type="Gene3D" id="3.40.50.1110">
    <property type="entry name" value="SGNH hydrolase"/>
    <property type="match status" value="1"/>
</dbReference>
<keyword evidence="3" id="KW-1185">Reference proteome</keyword>
<dbReference type="InterPro" id="IPR036514">
    <property type="entry name" value="SGNH_hydro_sf"/>
</dbReference>